<feature type="region of interest" description="Disordered" evidence="1">
    <location>
        <begin position="64"/>
        <end position="88"/>
    </location>
</feature>
<reference evidence="3" key="1">
    <citation type="journal article" date="2005" name="Nature">
        <title>Sequencing of Aspergillus nidulans and comparative analysis with A. fumigatus and A. oryzae.</title>
        <authorList>
            <person name="Galagan J.E."/>
            <person name="Calvo S.E."/>
            <person name="Cuomo C."/>
            <person name="Ma L.J."/>
            <person name="Wortman J.R."/>
            <person name="Batzoglou S."/>
            <person name="Lee S.I."/>
            <person name="Basturkmen M."/>
            <person name="Spevak C.C."/>
            <person name="Clutterbuck J."/>
            <person name="Kapitonov V."/>
            <person name="Jurka J."/>
            <person name="Scazzocchio C."/>
            <person name="Farman M."/>
            <person name="Butler J."/>
            <person name="Purcell S."/>
            <person name="Harris S."/>
            <person name="Braus G.H."/>
            <person name="Draht O."/>
            <person name="Busch S."/>
            <person name="D'Enfert C."/>
            <person name="Bouchier C."/>
            <person name="Goldman G.H."/>
            <person name="Bell-Pedersen D."/>
            <person name="Griffiths-Jones S."/>
            <person name="Doonan J.H."/>
            <person name="Yu J."/>
            <person name="Vienken K."/>
            <person name="Pain A."/>
            <person name="Freitag M."/>
            <person name="Selker E.U."/>
            <person name="Archer D.B."/>
            <person name="Penalva M.A."/>
            <person name="Oakley B.R."/>
            <person name="Momany M."/>
            <person name="Tanaka T."/>
            <person name="Kumagai T."/>
            <person name="Asai K."/>
            <person name="Machida M."/>
            <person name="Nierman W.C."/>
            <person name="Denning D.W."/>
            <person name="Caddick M."/>
            <person name="Hynes M."/>
            <person name="Paoletti M."/>
            <person name="Fischer R."/>
            <person name="Miller B."/>
            <person name="Dyer P."/>
            <person name="Sachs M.S."/>
            <person name="Osmani S.A."/>
            <person name="Birren B.W."/>
        </authorList>
    </citation>
    <scope>NUCLEOTIDE SEQUENCE [LARGE SCALE GENOMIC DNA]</scope>
    <source>
        <strain evidence="3">FGSC A4 / ATCC 38163 / CBS 112.46 / NRRL 194 / M139</strain>
    </source>
</reference>
<dbReference type="GeneID" id="2869950"/>
<feature type="compositionally biased region" description="Basic and acidic residues" evidence="1">
    <location>
        <begin position="78"/>
        <end position="88"/>
    </location>
</feature>
<sequence length="88" mass="10435">MTQLILHFYSKHAWWIQRMQLLIIIPRFWQRVANFTLAFRVKALDRLCTLHTLTSQFHAKRGKNAQRLNAQSPTVGKDTVRRKETMGN</sequence>
<dbReference type="KEGG" id="ani:ANIA_07207"/>
<dbReference type="EMBL" id="BN001304">
    <property type="protein sequence ID" value="CBF78866.1"/>
    <property type="molecule type" value="Genomic_DNA"/>
</dbReference>
<name>Q5AWX3_EMENI</name>
<keyword evidence="3" id="KW-1185">Reference proteome</keyword>
<evidence type="ECO:0000313" key="2">
    <source>
        <dbReference type="EMBL" id="CBF78866.1"/>
    </source>
</evidence>
<dbReference type="RefSeq" id="XP_664811.1">
    <property type="nucleotide sequence ID" value="XM_659719.1"/>
</dbReference>
<accession>Q5AWX3</accession>
<evidence type="ECO:0000313" key="3">
    <source>
        <dbReference type="Proteomes" id="UP000000560"/>
    </source>
</evidence>
<organism evidence="2 3">
    <name type="scientific">Emericella nidulans (strain FGSC A4 / ATCC 38163 / CBS 112.46 / NRRL 194 / M139)</name>
    <name type="common">Aspergillus nidulans</name>
    <dbReference type="NCBI Taxonomy" id="227321"/>
    <lineage>
        <taxon>Eukaryota</taxon>
        <taxon>Fungi</taxon>
        <taxon>Dikarya</taxon>
        <taxon>Ascomycota</taxon>
        <taxon>Pezizomycotina</taxon>
        <taxon>Eurotiomycetes</taxon>
        <taxon>Eurotiomycetidae</taxon>
        <taxon>Eurotiales</taxon>
        <taxon>Aspergillaceae</taxon>
        <taxon>Aspergillus</taxon>
        <taxon>Aspergillus subgen. Nidulantes</taxon>
    </lineage>
</organism>
<accession>C8VD15</accession>
<gene>
    <name evidence="2" type="ORF">ANIA_07207</name>
</gene>
<dbReference type="AlphaFoldDB" id="Q5AWX3"/>
<dbReference type="Proteomes" id="UP000000560">
    <property type="component" value="Chromosome IV"/>
</dbReference>
<dbReference type="InParanoid" id="Q5AWX3"/>
<reference evidence="3" key="2">
    <citation type="journal article" date="2009" name="Fungal Genet. Biol.">
        <title>The 2008 update of the Aspergillus nidulans genome annotation: a community effort.</title>
        <authorList>
            <person name="Wortman J.R."/>
            <person name="Gilsenan J.M."/>
            <person name="Joardar V."/>
            <person name="Deegan J."/>
            <person name="Clutterbuck J."/>
            <person name="Andersen M.R."/>
            <person name="Archer D."/>
            <person name="Bencina M."/>
            <person name="Braus G."/>
            <person name="Coutinho P."/>
            <person name="von Dohren H."/>
            <person name="Doonan J."/>
            <person name="Driessen A.J."/>
            <person name="Durek P."/>
            <person name="Espeso E."/>
            <person name="Fekete E."/>
            <person name="Flipphi M."/>
            <person name="Estrada C.G."/>
            <person name="Geysens S."/>
            <person name="Goldman G."/>
            <person name="de Groot P.W."/>
            <person name="Hansen K."/>
            <person name="Harris S.D."/>
            <person name="Heinekamp T."/>
            <person name="Helmstaedt K."/>
            <person name="Henrissat B."/>
            <person name="Hofmann G."/>
            <person name="Homan T."/>
            <person name="Horio T."/>
            <person name="Horiuchi H."/>
            <person name="James S."/>
            <person name="Jones M."/>
            <person name="Karaffa L."/>
            <person name="Karanyi Z."/>
            <person name="Kato M."/>
            <person name="Keller N."/>
            <person name="Kelly D.E."/>
            <person name="Kiel J.A."/>
            <person name="Kim J.M."/>
            <person name="van der Klei I.J."/>
            <person name="Klis F.M."/>
            <person name="Kovalchuk A."/>
            <person name="Krasevec N."/>
            <person name="Kubicek C.P."/>
            <person name="Liu B."/>
            <person name="Maccabe A."/>
            <person name="Meyer V."/>
            <person name="Mirabito P."/>
            <person name="Miskei M."/>
            <person name="Mos M."/>
            <person name="Mullins J."/>
            <person name="Nelson D.R."/>
            <person name="Nielsen J."/>
            <person name="Oakley B.R."/>
            <person name="Osmani S.A."/>
            <person name="Pakula T."/>
            <person name="Paszewski A."/>
            <person name="Paulsen I."/>
            <person name="Pilsyk S."/>
            <person name="Pocsi I."/>
            <person name="Punt P.J."/>
            <person name="Ram A.F."/>
            <person name="Ren Q."/>
            <person name="Robellet X."/>
            <person name="Robson G."/>
            <person name="Seiboth B."/>
            <person name="van Solingen P."/>
            <person name="Specht T."/>
            <person name="Sun J."/>
            <person name="Taheri-Talesh N."/>
            <person name="Takeshita N."/>
            <person name="Ussery D."/>
            <person name="vanKuyk P.A."/>
            <person name="Visser H."/>
            <person name="van de Vondervoort P.J."/>
            <person name="de Vries R.P."/>
            <person name="Walton J."/>
            <person name="Xiang X."/>
            <person name="Xiong Y."/>
            <person name="Zeng A.P."/>
            <person name="Brandt B.W."/>
            <person name="Cornell M.J."/>
            <person name="van den Hondel C.A."/>
            <person name="Visser J."/>
            <person name="Oliver S.G."/>
            <person name="Turner G."/>
        </authorList>
    </citation>
    <scope>GENOME REANNOTATION</scope>
    <source>
        <strain evidence="3">FGSC A4 / ATCC 38163 / CBS 112.46 / NRRL 194 / M139</strain>
    </source>
</reference>
<evidence type="ECO:0000256" key="1">
    <source>
        <dbReference type="SAM" id="MobiDB-lite"/>
    </source>
</evidence>
<protein>
    <submittedName>
        <fullName evidence="2">Uncharacterized protein</fullName>
    </submittedName>
</protein>
<dbReference type="VEuPathDB" id="FungiDB:AN7207"/>
<proteinExistence type="predicted"/>
<dbReference type="HOGENOM" id="CLU_2469064_0_0_1"/>